<reference evidence="1" key="1">
    <citation type="journal article" date="2015" name="Nature">
        <title>Complex archaea that bridge the gap between prokaryotes and eukaryotes.</title>
        <authorList>
            <person name="Spang A."/>
            <person name="Saw J.H."/>
            <person name="Jorgensen S.L."/>
            <person name="Zaremba-Niedzwiedzka K."/>
            <person name="Martijn J."/>
            <person name="Lind A.E."/>
            <person name="van Eijk R."/>
            <person name="Schleper C."/>
            <person name="Guy L."/>
            <person name="Ettema T.J."/>
        </authorList>
    </citation>
    <scope>NUCLEOTIDE SEQUENCE</scope>
</reference>
<proteinExistence type="predicted"/>
<comment type="caution">
    <text evidence="1">The sequence shown here is derived from an EMBL/GenBank/DDBJ whole genome shotgun (WGS) entry which is preliminary data.</text>
</comment>
<sequence length="74" mass="8426">MKIKKIVLDLDDVLNDFSMSALKLVGCEVKSSRDFDAFDPAWGYDIIKAANGLIGTKLDLFRKIDEKHFTFTKK</sequence>
<dbReference type="AlphaFoldDB" id="A0A0F8W3S2"/>
<gene>
    <name evidence="1" type="ORF">LCGC14_3115840</name>
</gene>
<evidence type="ECO:0000313" key="1">
    <source>
        <dbReference type="EMBL" id="KKK51347.1"/>
    </source>
</evidence>
<dbReference type="EMBL" id="LAZR01067552">
    <property type="protein sequence ID" value="KKK51347.1"/>
    <property type="molecule type" value="Genomic_DNA"/>
</dbReference>
<accession>A0A0F8W3S2</accession>
<organism evidence="1">
    <name type="scientific">marine sediment metagenome</name>
    <dbReference type="NCBI Taxonomy" id="412755"/>
    <lineage>
        <taxon>unclassified sequences</taxon>
        <taxon>metagenomes</taxon>
        <taxon>ecological metagenomes</taxon>
    </lineage>
</organism>
<name>A0A0F8W3S2_9ZZZZ</name>
<feature type="non-terminal residue" evidence="1">
    <location>
        <position position="74"/>
    </location>
</feature>
<protein>
    <submittedName>
        <fullName evidence="1">Uncharacterized protein</fullName>
    </submittedName>
</protein>